<evidence type="ECO:0000313" key="3">
    <source>
        <dbReference type="Proteomes" id="UP001627154"/>
    </source>
</evidence>
<comment type="caution">
    <text evidence="2">The sequence shown here is derived from an EMBL/GenBank/DDBJ whole genome shotgun (WGS) entry which is preliminary data.</text>
</comment>
<dbReference type="EMBL" id="JBJJXI010000034">
    <property type="protein sequence ID" value="KAL3402688.1"/>
    <property type="molecule type" value="Genomic_DNA"/>
</dbReference>
<name>A0ABD2XCV9_9HYME</name>
<dbReference type="InterPro" id="IPR008906">
    <property type="entry name" value="HATC_C_dom"/>
</dbReference>
<evidence type="ECO:0000259" key="1">
    <source>
        <dbReference type="Pfam" id="PF05699"/>
    </source>
</evidence>
<keyword evidence="3" id="KW-1185">Reference proteome</keyword>
<dbReference type="PANTHER" id="PTHR46289">
    <property type="entry name" value="52 KDA REPRESSOR OF THE INHIBITOR OF THE PROTEIN KINASE-LIKE PROTEIN-RELATED"/>
    <property type="match status" value="1"/>
</dbReference>
<organism evidence="2 3">
    <name type="scientific">Trichogramma kaykai</name>
    <dbReference type="NCBI Taxonomy" id="54128"/>
    <lineage>
        <taxon>Eukaryota</taxon>
        <taxon>Metazoa</taxon>
        <taxon>Ecdysozoa</taxon>
        <taxon>Arthropoda</taxon>
        <taxon>Hexapoda</taxon>
        <taxon>Insecta</taxon>
        <taxon>Pterygota</taxon>
        <taxon>Neoptera</taxon>
        <taxon>Endopterygota</taxon>
        <taxon>Hymenoptera</taxon>
        <taxon>Apocrita</taxon>
        <taxon>Proctotrupomorpha</taxon>
        <taxon>Chalcidoidea</taxon>
        <taxon>Trichogrammatidae</taxon>
        <taxon>Trichogramma</taxon>
    </lineage>
</organism>
<accession>A0ABD2XCV9</accession>
<dbReference type="AlphaFoldDB" id="A0ABD2XCV9"/>
<evidence type="ECO:0000313" key="2">
    <source>
        <dbReference type="EMBL" id="KAL3402688.1"/>
    </source>
</evidence>
<dbReference type="Pfam" id="PF05699">
    <property type="entry name" value="Dimer_Tnp_hAT"/>
    <property type="match status" value="1"/>
</dbReference>
<proteinExistence type="predicted"/>
<dbReference type="Proteomes" id="UP001627154">
    <property type="component" value="Unassembled WGS sequence"/>
</dbReference>
<dbReference type="InterPro" id="IPR052958">
    <property type="entry name" value="IFN-induced_PKR_regulator"/>
</dbReference>
<gene>
    <name evidence="2" type="ORF">TKK_004612</name>
</gene>
<dbReference type="InterPro" id="IPR012337">
    <property type="entry name" value="RNaseH-like_sf"/>
</dbReference>
<dbReference type="PANTHER" id="PTHR46289:SF14">
    <property type="entry name" value="DUF4371 DOMAIN-CONTAINING PROTEIN"/>
    <property type="match status" value="1"/>
</dbReference>
<dbReference type="SUPFAM" id="SSF53098">
    <property type="entry name" value="Ribonuclease H-like"/>
    <property type="match status" value="1"/>
</dbReference>
<sequence length="443" mass="50812">MELRASGENLGYIVLKKLKNMGINLDYCVEITTDGCSVMTSNDCGAVKTVVDEAKNATYCPCYNHKLNLSISKSSTVQEVRNSVWLMKEVIAFFKASSKRSRILQNVMGHQLHGLCETRWVERHDRVIQFQSCISKIIETLESVAKWKDISAAAKTKSLKSSLSNGEFIVSMMCLANLLTCTIQLSSFFQKTQTDMKSANDLLQETLTILHRKRDKSVEVFSNIFEEAKNIADEIDAEIKVPRLANVQKNRSNYPCDSAEDYYRKAIFIPLLDSVIEDLKFRFPEETLNLFDLFVLFPTNGDESECEEALNRLSNKYAYLFNKSTDIFKKMLSSELEFYRLHCENKKITSCSALELLDHCDDEVFPIVTMLLKILATLPISSCNAERSFSSLRRIKDWLRSTMSKDRLDGLALMNIHWNVKINVEKVIDRFAKNRNHRIDFVL</sequence>
<protein>
    <recommendedName>
        <fullName evidence="1">HAT C-terminal dimerisation domain-containing protein</fullName>
    </recommendedName>
</protein>
<reference evidence="2 3" key="1">
    <citation type="journal article" date="2024" name="bioRxiv">
        <title>A reference genome for Trichogramma kaykai: A tiny desert-dwelling parasitoid wasp with competing sex-ratio distorters.</title>
        <authorList>
            <person name="Culotta J."/>
            <person name="Lindsey A.R."/>
        </authorList>
    </citation>
    <scope>NUCLEOTIDE SEQUENCE [LARGE SCALE GENOMIC DNA]</scope>
    <source>
        <strain evidence="2 3">KSX58</strain>
    </source>
</reference>
<feature type="domain" description="HAT C-terminal dimerisation" evidence="1">
    <location>
        <begin position="353"/>
        <end position="417"/>
    </location>
</feature>